<reference evidence="8" key="1">
    <citation type="submission" date="2019-10" db="EMBL/GenBank/DDBJ databases">
        <title>Lacipirellula parvula gen. nov., sp. nov., representing a lineage of planctomycetes widespread in freshwater anoxic habitats, and description of the family Lacipirellulaceae.</title>
        <authorList>
            <person name="Dedysh S.N."/>
            <person name="Kulichevskaya I.S."/>
            <person name="Beletsky A.V."/>
            <person name="Rakitin A.L."/>
            <person name="Mardanov A.V."/>
            <person name="Ivanova A.A."/>
            <person name="Saltykova V.X."/>
            <person name="Rijpstra W.I.C."/>
            <person name="Sinninghe Damste J.S."/>
            <person name="Ravin N.V."/>
        </authorList>
    </citation>
    <scope>NUCLEOTIDE SEQUENCE [LARGE SCALE GENOMIC DNA]</scope>
    <source>
        <strain evidence="8">PX69</strain>
    </source>
</reference>
<dbReference type="InterPro" id="IPR029752">
    <property type="entry name" value="D-isomer_DH_CS1"/>
</dbReference>
<feature type="domain" description="D-isomer specific 2-hydroxyacid dehydrogenase catalytic" evidence="5">
    <location>
        <begin position="21"/>
        <end position="314"/>
    </location>
</feature>
<proteinExistence type="inferred from homology"/>
<dbReference type="InterPro" id="IPR006139">
    <property type="entry name" value="D-isomer_2_OHA_DH_cat_dom"/>
</dbReference>
<dbReference type="InterPro" id="IPR036291">
    <property type="entry name" value="NAD(P)-bd_dom_sf"/>
</dbReference>
<keyword evidence="2 4" id="KW-0560">Oxidoreductase</keyword>
<dbReference type="PANTHER" id="PTHR43761:SF1">
    <property type="entry name" value="D-ISOMER SPECIFIC 2-HYDROXYACID DEHYDROGENASE CATALYTIC DOMAIN-CONTAINING PROTEIN-RELATED"/>
    <property type="match status" value="1"/>
</dbReference>
<gene>
    <name evidence="7" type="ORF">PLANPX_1019</name>
</gene>
<dbReference type="InterPro" id="IPR029753">
    <property type="entry name" value="D-isomer_DH_CS"/>
</dbReference>
<dbReference type="KEGG" id="lpav:PLANPX_1019"/>
<protein>
    <submittedName>
        <fullName evidence="7">D-3-phosphoglycerate dehydrogenase</fullName>
        <ecNumber evidence="7">1.1.1.95</ecNumber>
    </submittedName>
</protein>
<keyword evidence="3" id="KW-0520">NAD</keyword>
<evidence type="ECO:0000259" key="6">
    <source>
        <dbReference type="Pfam" id="PF02826"/>
    </source>
</evidence>
<evidence type="ECO:0000259" key="5">
    <source>
        <dbReference type="Pfam" id="PF00389"/>
    </source>
</evidence>
<dbReference type="GO" id="GO:0003714">
    <property type="term" value="F:transcription corepressor activity"/>
    <property type="evidence" value="ECO:0007669"/>
    <property type="project" value="InterPro"/>
</dbReference>
<dbReference type="InterPro" id="IPR043322">
    <property type="entry name" value="CtBP"/>
</dbReference>
<dbReference type="Gene3D" id="3.40.50.720">
    <property type="entry name" value="NAD(P)-binding Rossmann-like Domain"/>
    <property type="match status" value="2"/>
</dbReference>
<dbReference type="PANTHER" id="PTHR43761">
    <property type="entry name" value="D-ISOMER SPECIFIC 2-HYDROXYACID DEHYDROGENASE FAMILY PROTEIN (AFU_ORTHOLOGUE AFUA_1G13630)"/>
    <property type="match status" value="1"/>
</dbReference>
<dbReference type="EC" id="1.1.1.95" evidence="7"/>
<dbReference type="GO" id="GO:0051287">
    <property type="term" value="F:NAD binding"/>
    <property type="evidence" value="ECO:0007669"/>
    <property type="project" value="InterPro"/>
</dbReference>
<dbReference type="FunFam" id="3.40.50.720:FF:000203">
    <property type="entry name" value="D-3-phosphoglycerate dehydrogenase (SerA)"/>
    <property type="match status" value="1"/>
</dbReference>
<dbReference type="InterPro" id="IPR050418">
    <property type="entry name" value="D-iso_2-hydroxyacid_DH_PdxB"/>
</dbReference>
<comment type="similarity">
    <text evidence="1 4">Belongs to the D-isomer specific 2-hydroxyacid dehydrogenase family.</text>
</comment>
<dbReference type="GO" id="GO:0004617">
    <property type="term" value="F:phosphoglycerate dehydrogenase activity"/>
    <property type="evidence" value="ECO:0007669"/>
    <property type="project" value="UniProtKB-EC"/>
</dbReference>
<dbReference type="Pfam" id="PF00389">
    <property type="entry name" value="2-Hacid_dh"/>
    <property type="match status" value="1"/>
</dbReference>
<dbReference type="RefSeq" id="WP_152097562.1">
    <property type="nucleotide sequence ID" value="NZ_AP021861.1"/>
</dbReference>
<evidence type="ECO:0000313" key="8">
    <source>
        <dbReference type="Proteomes" id="UP000326837"/>
    </source>
</evidence>
<evidence type="ECO:0000256" key="3">
    <source>
        <dbReference type="ARBA" id="ARBA00023027"/>
    </source>
</evidence>
<dbReference type="Pfam" id="PF02826">
    <property type="entry name" value="2-Hacid_dh_C"/>
    <property type="match status" value="1"/>
</dbReference>
<sequence length="320" mass="34773">MAKYRALYTDYPWADVEIERRLLAEVDCELIVAPDNKEETQARLASGMDVILTCWAPVTARVIDAADRCRHIARTGIGLDNINVEHATKRKILVTNVPDYCVNEVAEHTIGLIFALGRGIAGYHLATKNGQYDLVAGLPAERISGKTLGIIGLGQIGKILARRAHGVGMRVIGTNRSGTTHDGVDWVRLHDLLAQSDYVSVQAPLTPETKHLINRETLRMMKPTAYLINTARGGLVDHAALAEALQAGVIAGAALDVQTPEPPDLSQAPYNDPRVIVTPHVAFYSSQATDELRTRVGQQVAAFLRGERPENIVNPAAIDS</sequence>
<dbReference type="PROSITE" id="PS00065">
    <property type="entry name" value="D_2_HYDROXYACID_DH_1"/>
    <property type="match status" value="1"/>
</dbReference>
<dbReference type="SUPFAM" id="SSF51735">
    <property type="entry name" value="NAD(P)-binding Rossmann-fold domains"/>
    <property type="match status" value="1"/>
</dbReference>
<feature type="domain" description="D-isomer specific 2-hydroxyacid dehydrogenase NAD-binding" evidence="6">
    <location>
        <begin position="110"/>
        <end position="282"/>
    </location>
</feature>
<dbReference type="AlphaFoldDB" id="A0A5K7X6E0"/>
<accession>A0A5K7X6E0</accession>
<keyword evidence="8" id="KW-1185">Reference proteome</keyword>
<evidence type="ECO:0000313" key="7">
    <source>
        <dbReference type="EMBL" id="BBO31407.1"/>
    </source>
</evidence>
<dbReference type="EMBL" id="AP021861">
    <property type="protein sequence ID" value="BBO31407.1"/>
    <property type="molecule type" value="Genomic_DNA"/>
</dbReference>
<evidence type="ECO:0000256" key="2">
    <source>
        <dbReference type="ARBA" id="ARBA00023002"/>
    </source>
</evidence>
<dbReference type="CDD" id="cd05299">
    <property type="entry name" value="CtBP_dh"/>
    <property type="match status" value="1"/>
</dbReference>
<dbReference type="InterPro" id="IPR006140">
    <property type="entry name" value="D-isomer_DH_NAD-bd"/>
</dbReference>
<dbReference type="Proteomes" id="UP000326837">
    <property type="component" value="Chromosome"/>
</dbReference>
<evidence type="ECO:0000256" key="1">
    <source>
        <dbReference type="ARBA" id="ARBA00005854"/>
    </source>
</evidence>
<dbReference type="SUPFAM" id="SSF52283">
    <property type="entry name" value="Formate/glycerate dehydrogenase catalytic domain-like"/>
    <property type="match status" value="1"/>
</dbReference>
<organism evidence="7 8">
    <name type="scientific">Lacipirellula parvula</name>
    <dbReference type="NCBI Taxonomy" id="2650471"/>
    <lineage>
        <taxon>Bacteria</taxon>
        <taxon>Pseudomonadati</taxon>
        <taxon>Planctomycetota</taxon>
        <taxon>Planctomycetia</taxon>
        <taxon>Pirellulales</taxon>
        <taxon>Lacipirellulaceae</taxon>
        <taxon>Lacipirellula</taxon>
    </lineage>
</organism>
<name>A0A5K7X6E0_9BACT</name>
<dbReference type="PROSITE" id="PS00671">
    <property type="entry name" value="D_2_HYDROXYACID_DH_3"/>
    <property type="match status" value="1"/>
</dbReference>
<evidence type="ECO:0000256" key="4">
    <source>
        <dbReference type="RuleBase" id="RU003719"/>
    </source>
</evidence>